<protein>
    <submittedName>
        <fullName evidence="1">Integrase catalytic domain-containing protein</fullName>
    </submittedName>
</protein>
<gene>
    <name evidence="1" type="ORF">KPL71_004165</name>
</gene>
<dbReference type="Proteomes" id="UP000829398">
    <property type="component" value="Chromosome 2"/>
</dbReference>
<dbReference type="EMBL" id="CM039171">
    <property type="protein sequence ID" value="KAH9792545.1"/>
    <property type="molecule type" value="Genomic_DNA"/>
</dbReference>
<evidence type="ECO:0000313" key="2">
    <source>
        <dbReference type="Proteomes" id="UP000829398"/>
    </source>
</evidence>
<sequence length="555" mass="64717">MEQNESVYSMYTRFTDIVNTLGALGKTFSNSEKVKKIIRSLPKEWRPKRTDIKEAEDLNILPIDDLIGSLISYEEDLVAERGNEEKKKSIALKATKYEIDGESEPDDEELAMLVRRFRKFSKKTGDRRKFRNFKNQKEKKEVIICYECKKPGHIRLECPLLNKLKKKAMVATWDDSDEDSSDEEESQEVSNLALMAIGDDDDLNEGSDPTYDELYDAFKEMHDEFMKIDDYSRYTWVLFLANKDDVIDAFRIFCKKVQNKKGYSITCIRSDHGGEFENHAFEKFCNDFGIEHQFSSPRTPQQNRVVERKNRSIQEMARTMLNKNALPKYFWAEAVNTACYVLNRVLIRTHLNKTPYEFWKYRKPNIGYFKVFGCKCFILNTKDNLGKFDPKSDVGIFLGYSNLSKAYRVYNKRTLVMEESMHVTFDESNPSSTEKGDVNDDADGELQEESSKENQENAPQENQEDRQEEQTNMEQQKGISQKLPKEWRYVSSHPKDLILGDLSRGITTRSSLRNTCEHAAFISQIEPKSFADVENDDSWIMAMQEELNQFERNKV</sequence>
<comment type="caution">
    <text evidence="1">The sequence shown here is derived from an EMBL/GenBank/DDBJ whole genome shotgun (WGS) entry which is preliminary data.</text>
</comment>
<proteinExistence type="predicted"/>
<keyword evidence="2" id="KW-1185">Reference proteome</keyword>
<evidence type="ECO:0000313" key="1">
    <source>
        <dbReference type="EMBL" id="KAH9792545.1"/>
    </source>
</evidence>
<accession>A0ACB8N4K1</accession>
<name>A0ACB8N4K1_CITSI</name>
<organism evidence="1 2">
    <name type="scientific">Citrus sinensis</name>
    <name type="common">Sweet orange</name>
    <name type="synonym">Citrus aurantium var. sinensis</name>
    <dbReference type="NCBI Taxonomy" id="2711"/>
    <lineage>
        <taxon>Eukaryota</taxon>
        <taxon>Viridiplantae</taxon>
        <taxon>Streptophyta</taxon>
        <taxon>Embryophyta</taxon>
        <taxon>Tracheophyta</taxon>
        <taxon>Spermatophyta</taxon>
        <taxon>Magnoliopsida</taxon>
        <taxon>eudicotyledons</taxon>
        <taxon>Gunneridae</taxon>
        <taxon>Pentapetalae</taxon>
        <taxon>rosids</taxon>
        <taxon>malvids</taxon>
        <taxon>Sapindales</taxon>
        <taxon>Rutaceae</taxon>
        <taxon>Aurantioideae</taxon>
        <taxon>Citrus</taxon>
    </lineage>
</organism>
<reference evidence="2" key="1">
    <citation type="journal article" date="2023" name="Hortic. Res.">
        <title>A chromosome-level phased genome enabling allele-level studies in sweet orange: a case study on citrus Huanglongbing tolerance.</title>
        <authorList>
            <person name="Wu B."/>
            <person name="Yu Q."/>
            <person name="Deng Z."/>
            <person name="Duan Y."/>
            <person name="Luo F."/>
            <person name="Gmitter F. Jr."/>
        </authorList>
    </citation>
    <scope>NUCLEOTIDE SEQUENCE [LARGE SCALE GENOMIC DNA]</scope>
    <source>
        <strain evidence="2">cv. Valencia</strain>
    </source>
</reference>